<keyword evidence="2" id="KW-1185">Reference proteome</keyword>
<dbReference type="EMBL" id="BAABGQ010000003">
    <property type="protein sequence ID" value="GAA4494166.1"/>
    <property type="molecule type" value="Genomic_DNA"/>
</dbReference>
<reference evidence="2" key="1">
    <citation type="journal article" date="2019" name="Int. J. Syst. Evol. Microbiol.">
        <title>The Global Catalogue of Microorganisms (GCM) 10K type strain sequencing project: providing services to taxonomists for standard genome sequencing and annotation.</title>
        <authorList>
            <consortium name="The Broad Institute Genomics Platform"/>
            <consortium name="The Broad Institute Genome Sequencing Center for Infectious Disease"/>
            <person name="Wu L."/>
            <person name="Ma J."/>
        </authorList>
    </citation>
    <scope>NUCLEOTIDE SEQUENCE [LARGE SCALE GENOMIC DNA]</scope>
    <source>
        <strain evidence="2">JCM 17841</strain>
    </source>
</reference>
<name>A0ABP8PW56_9BACT</name>
<proteinExistence type="predicted"/>
<comment type="caution">
    <text evidence="1">The sequence shown here is derived from an EMBL/GenBank/DDBJ whole genome shotgun (WGS) entry which is preliminary data.</text>
</comment>
<evidence type="ECO:0000313" key="1">
    <source>
        <dbReference type="EMBL" id="GAA4494166.1"/>
    </source>
</evidence>
<gene>
    <name evidence="1" type="ORF">GCM10023172_03850</name>
</gene>
<sequence length="79" mass="8234">MQVEGLANGHYIPGIARQGGVLLGIVGAYVGAAGAHLVEEDKLVVPGQGGGEIIPDMLVAIEPIAEEYRRLLLTDDIDV</sequence>
<dbReference type="Proteomes" id="UP001501243">
    <property type="component" value="Unassembled WGS sequence"/>
</dbReference>
<protein>
    <submittedName>
        <fullName evidence="1">Uncharacterized protein</fullName>
    </submittedName>
</protein>
<organism evidence="1 2">
    <name type="scientific">Hymenobacter ginsengisoli</name>
    <dbReference type="NCBI Taxonomy" id="1051626"/>
    <lineage>
        <taxon>Bacteria</taxon>
        <taxon>Pseudomonadati</taxon>
        <taxon>Bacteroidota</taxon>
        <taxon>Cytophagia</taxon>
        <taxon>Cytophagales</taxon>
        <taxon>Hymenobacteraceae</taxon>
        <taxon>Hymenobacter</taxon>
    </lineage>
</organism>
<accession>A0ABP8PW56</accession>
<evidence type="ECO:0000313" key="2">
    <source>
        <dbReference type="Proteomes" id="UP001501243"/>
    </source>
</evidence>